<dbReference type="OrthoDB" id="9808609at2"/>
<dbReference type="InterPro" id="IPR051309">
    <property type="entry name" value="ABCF_ATPase"/>
</dbReference>
<feature type="coiled-coil region" evidence="5">
    <location>
        <begin position="536"/>
        <end position="590"/>
    </location>
</feature>
<dbReference type="Pfam" id="PF00005">
    <property type="entry name" value="ABC_tran"/>
    <property type="match status" value="2"/>
</dbReference>
<dbReference type="GO" id="GO:0016887">
    <property type="term" value="F:ATP hydrolysis activity"/>
    <property type="evidence" value="ECO:0007669"/>
    <property type="project" value="InterPro"/>
</dbReference>
<feature type="region of interest" description="Disordered" evidence="6">
    <location>
        <begin position="499"/>
        <end position="524"/>
    </location>
</feature>
<dbReference type="AlphaFoldDB" id="A0A366F3L4"/>
<reference evidence="8 9" key="1">
    <citation type="submission" date="2018-06" db="EMBL/GenBank/DDBJ databases">
        <title>Genomic Encyclopedia of Type Strains, Phase IV (KMG-IV): sequencing the most valuable type-strain genomes for metagenomic binning, comparative biology and taxonomic classification.</title>
        <authorList>
            <person name="Goeker M."/>
        </authorList>
    </citation>
    <scope>NUCLEOTIDE SEQUENCE [LARGE SCALE GENOMIC DNA]</scope>
    <source>
        <strain evidence="8 9">DSM 24875</strain>
    </source>
</reference>
<dbReference type="Gene3D" id="3.40.50.300">
    <property type="entry name" value="P-loop containing nucleotide triphosphate hydrolases"/>
    <property type="match status" value="2"/>
</dbReference>
<dbReference type="Gene3D" id="1.10.287.380">
    <property type="entry name" value="Valyl-tRNA synthetase, C-terminal domain"/>
    <property type="match status" value="1"/>
</dbReference>
<dbReference type="InterPro" id="IPR027417">
    <property type="entry name" value="P-loop_NTPase"/>
</dbReference>
<comment type="caution">
    <text evidence="8">The sequence shown here is derived from an EMBL/GenBank/DDBJ whole genome shotgun (WGS) entry which is preliminary data.</text>
</comment>
<dbReference type="Proteomes" id="UP000253529">
    <property type="component" value="Unassembled WGS sequence"/>
</dbReference>
<feature type="domain" description="ABC transporter" evidence="7">
    <location>
        <begin position="283"/>
        <end position="501"/>
    </location>
</feature>
<feature type="domain" description="ABC transporter" evidence="7">
    <location>
        <begin position="6"/>
        <end position="216"/>
    </location>
</feature>
<evidence type="ECO:0000259" key="7">
    <source>
        <dbReference type="PROSITE" id="PS50893"/>
    </source>
</evidence>
<sequence length="605" mass="65689">MPPPLLQLKDIAVTLGGAPLLDGAELSIAPGERVALVGRNGSGKSTLLRIAAGEAAPDRGTRFQQPTARLAFLAQEPDMSGHATVLDYVLAGLPEHEDGYAARAMMADLGLDPEADPKTLSGGEARRAALTRVLSAEPDILLLDEPTNHLDLIAIEWLESHLMASRSALALVSHDRRLMADLTNATVWVDRGATHRLDRGFSAFEAWRDAKLEEEEAERHKLDRKIVAEEHWMRYGVSARRKRNMRRVGELADMRRDRREARKSVGLATMVAQEAKASGALVIEAEAIGKAYDDTPIVKNFSTRIMRGDRIGVIGANGAGKTTLINLLTGALAPDTGEVRIGTNVTMARMDQKRDALPPTTTLVDALTGGGSDYVSINGERRHVVGYMKDFLFGPEQARTPIEKLSGGERGRLMLARALSLTSNLMVLDEPTNDLDVETLDLLQELLGEYKGTILIVSHDRDFLDRVATSVIVSEGAGVWREYAGGYSDMVAQRGYGLAGPSAAPAPKAEAKPRGGAQKAEPQAKKKLAFHEKRALDLLPQRMEALRSEIDALEQKLADQNFAARAPAAFEAATNRYGALRADLDKAEDEWLALEILREGIEGQG</sequence>
<evidence type="ECO:0000256" key="2">
    <source>
        <dbReference type="ARBA" id="ARBA00022840"/>
    </source>
</evidence>
<dbReference type="GO" id="GO:0005524">
    <property type="term" value="F:ATP binding"/>
    <property type="evidence" value="ECO:0007669"/>
    <property type="project" value="UniProtKB-KW"/>
</dbReference>
<dbReference type="InterPro" id="IPR037118">
    <property type="entry name" value="Val-tRNA_synth_C_sf"/>
</dbReference>
<name>A0A366F3L4_9HYPH</name>
<accession>A0A366F3L4</accession>
<dbReference type="SUPFAM" id="SSF52540">
    <property type="entry name" value="P-loop containing nucleoside triphosphate hydrolases"/>
    <property type="match status" value="2"/>
</dbReference>
<dbReference type="InterPro" id="IPR003439">
    <property type="entry name" value="ABC_transporter-like_ATP-bd"/>
</dbReference>
<dbReference type="SMART" id="SM00382">
    <property type="entry name" value="AAA"/>
    <property type="match status" value="2"/>
</dbReference>
<dbReference type="RefSeq" id="WP_113890802.1">
    <property type="nucleotide sequence ID" value="NZ_QNRK01000022.1"/>
</dbReference>
<evidence type="ECO:0000256" key="5">
    <source>
        <dbReference type="SAM" id="Coils"/>
    </source>
</evidence>
<keyword evidence="9" id="KW-1185">Reference proteome</keyword>
<dbReference type="CDD" id="cd03221">
    <property type="entry name" value="ABCF_EF-3"/>
    <property type="match status" value="2"/>
</dbReference>
<dbReference type="GO" id="GO:0003677">
    <property type="term" value="F:DNA binding"/>
    <property type="evidence" value="ECO:0007669"/>
    <property type="project" value="InterPro"/>
</dbReference>
<feature type="compositionally biased region" description="Low complexity" evidence="6">
    <location>
        <begin position="499"/>
        <end position="508"/>
    </location>
</feature>
<gene>
    <name evidence="8" type="ORF">DFR50_12221</name>
</gene>
<comment type="similarity">
    <text evidence="4">Belongs to the ABC transporter superfamily. ABCF family. Uup subfamily.</text>
</comment>
<keyword evidence="5" id="KW-0175">Coiled coil</keyword>
<evidence type="ECO:0000313" key="9">
    <source>
        <dbReference type="Proteomes" id="UP000253529"/>
    </source>
</evidence>
<dbReference type="InterPro" id="IPR003593">
    <property type="entry name" value="AAA+_ATPase"/>
</dbReference>
<evidence type="ECO:0000256" key="3">
    <source>
        <dbReference type="ARBA" id="ARBA00049360"/>
    </source>
</evidence>
<dbReference type="PANTHER" id="PTHR42855">
    <property type="entry name" value="ABC TRANSPORTER ATP-BINDING SUBUNIT"/>
    <property type="match status" value="1"/>
</dbReference>
<dbReference type="PANTHER" id="PTHR42855:SF1">
    <property type="entry name" value="ABC TRANSPORTER DOMAIN-CONTAINING PROTEIN"/>
    <property type="match status" value="1"/>
</dbReference>
<comment type="catalytic activity">
    <reaction evidence="3">
        <text>ATP + H2O = ADP + phosphate + H(+)</text>
        <dbReference type="Rhea" id="RHEA:13065"/>
        <dbReference type="ChEBI" id="CHEBI:15377"/>
        <dbReference type="ChEBI" id="CHEBI:15378"/>
        <dbReference type="ChEBI" id="CHEBI:30616"/>
        <dbReference type="ChEBI" id="CHEBI:43474"/>
        <dbReference type="ChEBI" id="CHEBI:456216"/>
    </reaction>
</comment>
<keyword evidence="2 8" id="KW-0067">ATP-binding</keyword>
<keyword evidence="1" id="KW-0547">Nucleotide-binding</keyword>
<evidence type="ECO:0000256" key="4">
    <source>
        <dbReference type="ARBA" id="ARBA00061478"/>
    </source>
</evidence>
<dbReference type="Pfam" id="PF16326">
    <property type="entry name" value="ABC_tran_CTD"/>
    <property type="match status" value="1"/>
</dbReference>
<organism evidence="8 9">
    <name type="scientific">Roseiarcus fermentans</name>
    <dbReference type="NCBI Taxonomy" id="1473586"/>
    <lineage>
        <taxon>Bacteria</taxon>
        <taxon>Pseudomonadati</taxon>
        <taxon>Pseudomonadota</taxon>
        <taxon>Alphaproteobacteria</taxon>
        <taxon>Hyphomicrobiales</taxon>
        <taxon>Roseiarcaceae</taxon>
        <taxon>Roseiarcus</taxon>
    </lineage>
</organism>
<proteinExistence type="inferred from homology"/>
<protein>
    <submittedName>
        <fullName evidence="8">ATP-binding cassette subfamily F protein uup</fullName>
    </submittedName>
</protein>
<dbReference type="PROSITE" id="PS50893">
    <property type="entry name" value="ABC_TRANSPORTER_2"/>
    <property type="match status" value="2"/>
</dbReference>
<evidence type="ECO:0000313" key="8">
    <source>
        <dbReference type="EMBL" id="RBP09184.1"/>
    </source>
</evidence>
<evidence type="ECO:0000256" key="1">
    <source>
        <dbReference type="ARBA" id="ARBA00022741"/>
    </source>
</evidence>
<dbReference type="EMBL" id="QNRK01000022">
    <property type="protein sequence ID" value="RBP09184.1"/>
    <property type="molecule type" value="Genomic_DNA"/>
</dbReference>
<dbReference type="FunFam" id="3.40.50.300:FF:000309">
    <property type="entry name" value="ABC transporter ATP-binding protein"/>
    <property type="match status" value="1"/>
</dbReference>
<dbReference type="InterPro" id="IPR032524">
    <property type="entry name" value="ABC_tran_C"/>
</dbReference>
<evidence type="ECO:0000256" key="6">
    <source>
        <dbReference type="SAM" id="MobiDB-lite"/>
    </source>
</evidence>